<evidence type="ECO:0000259" key="3">
    <source>
        <dbReference type="PROSITE" id="PS51352"/>
    </source>
</evidence>
<dbReference type="RefSeq" id="WP_097056230.1">
    <property type="nucleotide sequence ID" value="NZ_OCMF01000002.1"/>
</dbReference>
<gene>
    <name evidence="4" type="ORF">SAMN06296241_2013</name>
</gene>
<sequence length="166" mass="18813">MSQITQNGKSVTTYGHLPEKGERAPHFELLKSDLSIATLQDFKGKRVIMNVFPSIDTHVCATSVRNFNEKVAELDNVVVLNISRDLPFAQERFKKENGIGNVTNLSDFRERNFGKDYGLEMIDGPWEGLLSRVVIVLDENGKILHTEQVKEIDQEPDYLEALKPLL</sequence>
<dbReference type="InterPro" id="IPR002065">
    <property type="entry name" value="TPX"/>
</dbReference>
<dbReference type="InterPro" id="IPR013740">
    <property type="entry name" value="Redoxin"/>
</dbReference>
<keyword evidence="2" id="KW-0676">Redox-active center</keyword>
<dbReference type="PANTHER" id="PTHR43110">
    <property type="entry name" value="THIOL PEROXIDASE"/>
    <property type="match status" value="1"/>
</dbReference>
<protein>
    <submittedName>
        <fullName evidence="4">Thiol peroxidase (Atypical 2-Cys peroxiredoxin)</fullName>
    </submittedName>
</protein>
<feature type="domain" description="Thioredoxin" evidence="3">
    <location>
        <begin position="18"/>
        <end position="166"/>
    </location>
</feature>
<dbReference type="EMBL" id="OCMF01000002">
    <property type="protein sequence ID" value="SOC80463.1"/>
    <property type="molecule type" value="Genomic_DNA"/>
</dbReference>
<dbReference type="Gene3D" id="3.40.30.10">
    <property type="entry name" value="Glutaredoxin"/>
    <property type="match status" value="1"/>
</dbReference>
<evidence type="ECO:0000313" key="4">
    <source>
        <dbReference type="EMBL" id="SOC80463.1"/>
    </source>
</evidence>
<keyword evidence="1" id="KW-1015">Disulfide bond</keyword>
<dbReference type="PROSITE" id="PS51352">
    <property type="entry name" value="THIOREDOXIN_2"/>
    <property type="match status" value="1"/>
</dbReference>
<accession>A0A285X534</accession>
<dbReference type="InterPro" id="IPR036249">
    <property type="entry name" value="Thioredoxin-like_sf"/>
</dbReference>
<organism evidence="4 5">
    <name type="scientific">Salinimicrobium sediminis</name>
    <dbReference type="NCBI Taxonomy" id="1343891"/>
    <lineage>
        <taxon>Bacteria</taxon>
        <taxon>Pseudomonadati</taxon>
        <taxon>Bacteroidota</taxon>
        <taxon>Flavobacteriia</taxon>
        <taxon>Flavobacteriales</taxon>
        <taxon>Flavobacteriaceae</taxon>
        <taxon>Salinimicrobium</taxon>
    </lineage>
</organism>
<dbReference type="OrthoDB" id="9781543at2"/>
<dbReference type="GO" id="GO:0008379">
    <property type="term" value="F:thioredoxin peroxidase activity"/>
    <property type="evidence" value="ECO:0007669"/>
    <property type="project" value="InterPro"/>
</dbReference>
<proteinExistence type="predicted"/>
<dbReference type="CDD" id="cd03014">
    <property type="entry name" value="PRX_Atyp2cys"/>
    <property type="match status" value="1"/>
</dbReference>
<name>A0A285X534_9FLAO</name>
<dbReference type="Pfam" id="PF08534">
    <property type="entry name" value="Redoxin"/>
    <property type="match status" value="1"/>
</dbReference>
<evidence type="ECO:0000256" key="2">
    <source>
        <dbReference type="ARBA" id="ARBA00023284"/>
    </source>
</evidence>
<dbReference type="NCBIfam" id="NF001808">
    <property type="entry name" value="PRK00522.1"/>
    <property type="match status" value="1"/>
</dbReference>
<evidence type="ECO:0000256" key="1">
    <source>
        <dbReference type="ARBA" id="ARBA00023157"/>
    </source>
</evidence>
<keyword evidence="4" id="KW-0575">Peroxidase</keyword>
<dbReference type="InterPro" id="IPR050455">
    <property type="entry name" value="Tpx_Peroxidase_subfamily"/>
</dbReference>
<keyword evidence="5" id="KW-1185">Reference proteome</keyword>
<dbReference type="InterPro" id="IPR013766">
    <property type="entry name" value="Thioredoxin_domain"/>
</dbReference>
<keyword evidence="4" id="KW-0560">Oxidoreductase</keyword>
<dbReference type="Proteomes" id="UP000219193">
    <property type="component" value="Unassembled WGS sequence"/>
</dbReference>
<dbReference type="PANTHER" id="PTHR43110:SF1">
    <property type="entry name" value="THIOL PEROXIDASE"/>
    <property type="match status" value="1"/>
</dbReference>
<evidence type="ECO:0000313" key="5">
    <source>
        <dbReference type="Proteomes" id="UP000219193"/>
    </source>
</evidence>
<reference evidence="5" key="1">
    <citation type="submission" date="2017-09" db="EMBL/GenBank/DDBJ databases">
        <authorList>
            <person name="Varghese N."/>
            <person name="Submissions S."/>
        </authorList>
    </citation>
    <scope>NUCLEOTIDE SEQUENCE [LARGE SCALE GENOMIC DNA]</scope>
    <source>
        <strain evidence="5">CGMCC 1.12641</strain>
    </source>
</reference>
<dbReference type="AlphaFoldDB" id="A0A285X534"/>
<dbReference type="SUPFAM" id="SSF52833">
    <property type="entry name" value="Thioredoxin-like"/>
    <property type="match status" value="1"/>
</dbReference>